<dbReference type="SMART" id="SM00280">
    <property type="entry name" value="KAZAL"/>
    <property type="match status" value="3"/>
</dbReference>
<evidence type="ECO:0000259" key="5">
    <source>
        <dbReference type="PROSITE" id="PS51465"/>
    </source>
</evidence>
<keyword evidence="2" id="KW-0722">Serine protease inhibitor</keyword>
<evidence type="ECO:0000256" key="3">
    <source>
        <dbReference type="ARBA" id="ARBA00023157"/>
    </source>
</evidence>
<dbReference type="Pfam" id="PF07648">
    <property type="entry name" value="Kazal_2"/>
    <property type="match status" value="3"/>
</dbReference>
<reference evidence="6" key="2">
    <citation type="submission" date="2019-06" db="EMBL/GenBank/DDBJ databases">
        <title>Genomics analysis of Aphanomyces spp. identifies a new class of oomycete effector associated with host adaptation.</title>
        <authorList>
            <person name="Gaulin E."/>
        </authorList>
    </citation>
    <scope>NUCLEOTIDE SEQUENCE</scope>
    <source>
        <strain evidence="6">CBS 578.67</strain>
    </source>
</reference>
<dbReference type="InterPro" id="IPR050653">
    <property type="entry name" value="Prot_Inhib_GrowthFact_Antg"/>
</dbReference>
<reference evidence="7 8" key="1">
    <citation type="submission" date="2019-03" db="EMBL/GenBank/DDBJ databases">
        <authorList>
            <person name="Gaulin E."/>
            <person name="Dumas B."/>
        </authorList>
    </citation>
    <scope>NUCLEOTIDE SEQUENCE [LARGE SCALE GENOMIC DNA]</scope>
    <source>
        <strain evidence="7">CBS 568.67</strain>
    </source>
</reference>
<dbReference type="Gene3D" id="3.30.60.30">
    <property type="match status" value="3"/>
</dbReference>
<evidence type="ECO:0000256" key="2">
    <source>
        <dbReference type="ARBA" id="ARBA00022900"/>
    </source>
</evidence>
<accession>A0A485KAV0</accession>
<dbReference type="PANTHER" id="PTHR10913">
    <property type="entry name" value="FOLLISTATIN-RELATED"/>
    <property type="match status" value="1"/>
</dbReference>
<dbReference type="OrthoDB" id="127054at2759"/>
<evidence type="ECO:0000256" key="1">
    <source>
        <dbReference type="ARBA" id="ARBA00022690"/>
    </source>
</evidence>
<dbReference type="AlphaFoldDB" id="A0A485KAV0"/>
<dbReference type="SUPFAM" id="SSF100895">
    <property type="entry name" value="Kazal-type serine protease inhibitors"/>
    <property type="match status" value="3"/>
</dbReference>
<sequence>MVYSISTSLVVALVLAAPPSTVVAATAVQDKCAGTCFVSPPDANNMSNASAIYQPICGSDGVTYINPCVFDAAQCKDAGLTVMHAGECPACRPSPTCNQTGAVCGSNGQTYDSACALESAKCRDAHRRRHVWQSRHCNCTTQTHLCSMMTTSIEETPVCASNGQTYPSMCALNVARCKSHLQVIKQGPCDQSIKSTTPTPATTVTAPTIKSAAATTTAAAAALLLVTASYL</sequence>
<dbReference type="GO" id="GO:0005576">
    <property type="term" value="C:extracellular region"/>
    <property type="evidence" value="ECO:0007669"/>
    <property type="project" value="TreeGrafter"/>
</dbReference>
<dbReference type="EMBL" id="VJMH01000393">
    <property type="protein sequence ID" value="KAF0716520.1"/>
    <property type="molecule type" value="Genomic_DNA"/>
</dbReference>
<name>A0A485KAV0_9STRA</name>
<keyword evidence="1" id="KW-0646">Protease inhibitor</keyword>
<evidence type="ECO:0000313" key="6">
    <source>
        <dbReference type="EMBL" id="KAF0716520.1"/>
    </source>
</evidence>
<keyword evidence="8" id="KW-1185">Reference proteome</keyword>
<feature type="signal peptide" evidence="4">
    <location>
        <begin position="1"/>
        <end position="24"/>
    </location>
</feature>
<keyword evidence="3" id="KW-1015">Disulfide bond</keyword>
<dbReference type="Proteomes" id="UP000332933">
    <property type="component" value="Unassembled WGS sequence"/>
</dbReference>
<protein>
    <submittedName>
        <fullName evidence="7">Aste57867_2802 protein</fullName>
    </submittedName>
</protein>
<evidence type="ECO:0000313" key="8">
    <source>
        <dbReference type="Proteomes" id="UP000332933"/>
    </source>
</evidence>
<feature type="domain" description="Kazal-like" evidence="5">
    <location>
        <begin position="140"/>
        <end position="191"/>
    </location>
</feature>
<organism evidence="7 8">
    <name type="scientific">Aphanomyces stellatus</name>
    <dbReference type="NCBI Taxonomy" id="120398"/>
    <lineage>
        <taxon>Eukaryota</taxon>
        <taxon>Sar</taxon>
        <taxon>Stramenopiles</taxon>
        <taxon>Oomycota</taxon>
        <taxon>Saprolegniomycetes</taxon>
        <taxon>Saprolegniales</taxon>
        <taxon>Verrucalvaceae</taxon>
        <taxon>Aphanomyces</taxon>
    </lineage>
</organism>
<proteinExistence type="predicted"/>
<dbReference type="GO" id="GO:0030154">
    <property type="term" value="P:cell differentiation"/>
    <property type="evidence" value="ECO:0007669"/>
    <property type="project" value="TreeGrafter"/>
</dbReference>
<dbReference type="EMBL" id="CAADRA010000393">
    <property type="protein sequence ID" value="VFT79991.1"/>
    <property type="molecule type" value="Genomic_DNA"/>
</dbReference>
<dbReference type="CDD" id="cd00104">
    <property type="entry name" value="KAZAL_FS"/>
    <property type="match status" value="3"/>
</dbReference>
<dbReference type="InterPro" id="IPR002350">
    <property type="entry name" value="Kazal_dom"/>
</dbReference>
<evidence type="ECO:0000256" key="4">
    <source>
        <dbReference type="SAM" id="SignalP"/>
    </source>
</evidence>
<gene>
    <name evidence="7" type="primary">Aste57867_2802</name>
    <name evidence="6" type="ORF">As57867_002795</name>
    <name evidence="7" type="ORF">ASTE57867_2802</name>
</gene>
<keyword evidence="4" id="KW-0732">Signal</keyword>
<dbReference type="PANTHER" id="PTHR10913:SF45">
    <property type="entry name" value="FOLLISTATIN, ISOFORM A-RELATED"/>
    <property type="match status" value="1"/>
</dbReference>
<feature type="domain" description="Kazal-like" evidence="5">
    <location>
        <begin position="37"/>
        <end position="90"/>
    </location>
</feature>
<feature type="chain" id="PRO_5036115953" evidence="4">
    <location>
        <begin position="25"/>
        <end position="231"/>
    </location>
</feature>
<evidence type="ECO:0000313" key="7">
    <source>
        <dbReference type="EMBL" id="VFT79991.1"/>
    </source>
</evidence>
<dbReference type="PROSITE" id="PS51465">
    <property type="entry name" value="KAZAL_2"/>
    <property type="match status" value="2"/>
</dbReference>
<dbReference type="InterPro" id="IPR036058">
    <property type="entry name" value="Kazal_dom_sf"/>
</dbReference>